<sequence>MAVPAEPEAADAGGGQLLGRLRSRLPGLSGALRQVAEVILEDPEWASRATIVELAERSGTSSATVTRFCRTIGVGGYTELRVGIATDLGRAAQAGWEVGIGADVLPDDPIDRVMRTLLAVDVRAMQETAAALDLRAVEAVVTALARARRVDFYATGGSAAVLEDMQLRLHRIGIASWTWSDVHNGLTSAALLRPGDVAIALSHSGTTTETVEMLAQARRSGACTVAVTNFVPSPITEVADHVLSTSVREPSFRSGAMSARHSQLLVLDLLYLGVAQRIHEQATEAFSVTADAVATHRTPASGARPRHGGSLLSRVAAQTGEPGEEP</sequence>
<dbReference type="InterPro" id="IPR000281">
    <property type="entry name" value="HTH_RpiR"/>
</dbReference>
<organism evidence="7 8">
    <name type="scientific">Pseudonocardia thermophila</name>
    <dbReference type="NCBI Taxonomy" id="1848"/>
    <lineage>
        <taxon>Bacteria</taxon>
        <taxon>Bacillati</taxon>
        <taxon>Actinomycetota</taxon>
        <taxon>Actinomycetes</taxon>
        <taxon>Pseudonocardiales</taxon>
        <taxon>Pseudonocardiaceae</taxon>
        <taxon>Pseudonocardia</taxon>
    </lineage>
</organism>
<name>A0A1M6WU13_PSETH</name>
<dbReference type="InterPro" id="IPR046348">
    <property type="entry name" value="SIS_dom_sf"/>
</dbReference>
<feature type="domain" description="SIS" evidence="6">
    <location>
        <begin position="140"/>
        <end position="280"/>
    </location>
</feature>
<evidence type="ECO:0000259" key="6">
    <source>
        <dbReference type="PROSITE" id="PS51464"/>
    </source>
</evidence>
<keyword evidence="1" id="KW-0805">Transcription regulation</keyword>
<dbReference type="PANTHER" id="PTHR30514">
    <property type="entry name" value="GLUCOKINASE"/>
    <property type="match status" value="1"/>
</dbReference>
<keyword evidence="2" id="KW-0238">DNA-binding</keyword>
<feature type="region of interest" description="Disordered" evidence="4">
    <location>
        <begin position="297"/>
        <end position="326"/>
    </location>
</feature>
<dbReference type="RefSeq" id="WP_084755452.1">
    <property type="nucleotide sequence ID" value="NZ_CALGVN010000033.1"/>
</dbReference>
<evidence type="ECO:0000313" key="8">
    <source>
        <dbReference type="Proteomes" id="UP000184363"/>
    </source>
</evidence>
<dbReference type="InterPro" id="IPR001347">
    <property type="entry name" value="SIS_dom"/>
</dbReference>
<protein>
    <submittedName>
        <fullName evidence="7">Transcriptional regulator, RpiR family</fullName>
    </submittedName>
</protein>
<dbReference type="STRING" id="1848.SAMN05443637_115107"/>
<dbReference type="GO" id="GO:0003677">
    <property type="term" value="F:DNA binding"/>
    <property type="evidence" value="ECO:0007669"/>
    <property type="project" value="UniProtKB-KW"/>
</dbReference>
<keyword evidence="8" id="KW-1185">Reference proteome</keyword>
<dbReference type="GO" id="GO:0097367">
    <property type="term" value="F:carbohydrate derivative binding"/>
    <property type="evidence" value="ECO:0007669"/>
    <property type="project" value="InterPro"/>
</dbReference>
<dbReference type="Pfam" id="PF01418">
    <property type="entry name" value="HTH_6"/>
    <property type="match status" value="1"/>
</dbReference>
<dbReference type="PROSITE" id="PS51464">
    <property type="entry name" value="SIS"/>
    <property type="match status" value="1"/>
</dbReference>
<dbReference type="PANTHER" id="PTHR30514:SF1">
    <property type="entry name" value="HTH-TYPE TRANSCRIPTIONAL REGULATOR HEXR-RELATED"/>
    <property type="match status" value="1"/>
</dbReference>
<evidence type="ECO:0000256" key="4">
    <source>
        <dbReference type="SAM" id="MobiDB-lite"/>
    </source>
</evidence>
<gene>
    <name evidence="7" type="ORF">SAMN05443637_115107</name>
</gene>
<dbReference type="OrthoDB" id="370421at2"/>
<proteinExistence type="predicted"/>
<dbReference type="SUPFAM" id="SSF53697">
    <property type="entry name" value="SIS domain"/>
    <property type="match status" value="1"/>
</dbReference>
<dbReference type="PROSITE" id="PS51071">
    <property type="entry name" value="HTH_RPIR"/>
    <property type="match status" value="1"/>
</dbReference>
<dbReference type="InterPro" id="IPR036388">
    <property type="entry name" value="WH-like_DNA-bd_sf"/>
</dbReference>
<reference evidence="7 8" key="1">
    <citation type="submission" date="2016-11" db="EMBL/GenBank/DDBJ databases">
        <authorList>
            <person name="Jaros S."/>
            <person name="Januszkiewicz K."/>
            <person name="Wedrychowicz H."/>
        </authorList>
    </citation>
    <scope>NUCLEOTIDE SEQUENCE [LARGE SCALE GENOMIC DNA]</scope>
    <source>
        <strain evidence="7 8">DSM 43832</strain>
    </source>
</reference>
<dbReference type="CDD" id="cd05013">
    <property type="entry name" value="SIS_RpiR"/>
    <property type="match status" value="1"/>
</dbReference>
<dbReference type="EMBL" id="FRAP01000015">
    <property type="protein sequence ID" value="SHK97134.1"/>
    <property type="molecule type" value="Genomic_DNA"/>
</dbReference>
<dbReference type="GO" id="GO:0003700">
    <property type="term" value="F:DNA-binding transcription factor activity"/>
    <property type="evidence" value="ECO:0007669"/>
    <property type="project" value="InterPro"/>
</dbReference>
<dbReference type="Gene3D" id="1.10.10.10">
    <property type="entry name" value="Winged helix-like DNA-binding domain superfamily/Winged helix DNA-binding domain"/>
    <property type="match status" value="1"/>
</dbReference>
<evidence type="ECO:0000313" key="7">
    <source>
        <dbReference type="EMBL" id="SHK97134.1"/>
    </source>
</evidence>
<dbReference type="Proteomes" id="UP000184363">
    <property type="component" value="Unassembled WGS sequence"/>
</dbReference>
<accession>A0A1M6WU13</accession>
<dbReference type="InterPro" id="IPR047640">
    <property type="entry name" value="RpiR-like"/>
</dbReference>
<evidence type="ECO:0000256" key="1">
    <source>
        <dbReference type="ARBA" id="ARBA00023015"/>
    </source>
</evidence>
<dbReference type="InterPro" id="IPR035472">
    <property type="entry name" value="RpiR-like_SIS"/>
</dbReference>
<feature type="domain" description="HTH rpiR-type" evidence="5">
    <location>
        <begin position="15"/>
        <end position="91"/>
    </location>
</feature>
<dbReference type="GO" id="GO:1901135">
    <property type="term" value="P:carbohydrate derivative metabolic process"/>
    <property type="evidence" value="ECO:0007669"/>
    <property type="project" value="InterPro"/>
</dbReference>
<keyword evidence="3" id="KW-0804">Transcription</keyword>
<dbReference type="Pfam" id="PF01380">
    <property type="entry name" value="SIS"/>
    <property type="match status" value="1"/>
</dbReference>
<dbReference type="Gene3D" id="3.40.50.10490">
    <property type="entry name" value="Glucose-6-phosphate isomerase like protein, domain 1"/>
    <property type="match status" value="1"/>
</dbReference>
<evidence type="ECO:0000259" key="5">
    <source>
        <dbReference type="PROSITE" id="PS51071"/>
    </source>
</evidence>
<evidence type="ECO:0000256" key="3">
    <source>
        <dbReference type="ARBA" id="ARBA00023163"/>
    </source>
</evidence>
<evidence type="ECO:0000256" key="2">
    <source>
        <dbReference type="ARBA" id="ARBA00023125"/>
    </source>
</evidence>
<dbReference type="SUPFAM" id="SSF46689">
    <property type="entry name" value="Homeodomain-like"/>
    <property type="match status" value="1"/>
</dbReference>
<dbReference type="AlphaFoldDB" id="A0A1M6WU13"/>
<dbReference type="InterPro" id="IPR009057">
    <property type="entry name" value="Homeodomain-like_sf"/>
</dbReference>